<feature type="signal peptide" evidence="2">
    <location>
        <begin position="1"/>
        <end position="19"/>
    </location>
</feature>
<name>A0AA88NNE7_CHASR</name>
<organism evidence="4 5">
    <name type="scientific">Channa striata</name>
    <name type="common">Snakehead murrel</name>
    <name type="synonym">Ophicephalus striatus</name>
    <dbReference type="NCBI Taxonomy" id="64152"/>
    <lineage>
        <taxon>Eukaryota</taxon>
        <taxon>Metazoa</taxon>
        <taxon>Chordata</taxon>
        <taxon>Craniata</taxon>
        <taxon>Vertebrata</taxon>
        <taxon>Euteleostomi</taxon>
        <taxon>Actinopterygii</taxon>
        <taxon>Neopterygii</taxon>
        <taxon>Teleostei</taxon>
        <taxon>Neoteleostei</taxon>
        <taxon>Acanthomorphata</taxon>
        <taxon>Anabantaria</taxon>
        <taxon>Anabantiformes</taxon>
        <taxon>Channoidei</taxon>
        <taxon>Channidae</taxon>
        <taxon>Channa</taxon>
    </lineage>
</organism>
<dbReference type="PROSITE" id="PS50041">
    <property type="entry name" value="C_TYPE_LECTIN_2"/>
    <property type="match status" value="1"/>
</dbReference>
<dbReference type="InterPro" id="IPR018378">
    <property type="entry name" value="C-type_lectin_CS"/>
</dbReference>
<reference evidence="4" key="1">
    <citation type="submission" date="2023-07" db="EMBL/GenBank/DDBJ databases">
        <title>Chromosome-level Genome Assembly of Striped Snakehead (Channa striata).</title>
        <authorList>
            <person name="Liu H."/>
        </authorList>
    </citation>
    <scope>NUCLEOTIDE SEQUENCE</scope>
    <source>
        <strain evidence="4">Gz</strain>
        <tissue evidence="4">Muscle</tissue>
    </source>
</reference>
<sequence>MKIPIVFVLGFAVMALARAAPFEEANPENDQTEKNDLAKRYWWCSSGWTYIGGACFKYVPTAMTWAIAEKNCRSMSAHLASVQSIDEYHSIQKMIADATHEYKQTWIGGSDAQHEGVWLWSDGETMKFTKWCKGEPNNHKRQQHCILMNHGDQKCWDDSECNVLLPSVCVQRGSFWG</sequence>
<dbReference type="SMART" id="SM00034">
    <property type="entry name" value="CLECT"/>
    <property type="match status" value="1"/>
</dbReference>
<comment type="caution">
    <text evidence="4">The sequence shown here is derived from an EMBL/GenBank/DDBJ whole genome shotgun (WGS) entry which is preliminary data.</text>
</comment>
<dbReference type="AlphaFoldDB" id="A0AA88NNE7"/>
<dbReference type="Proteomes" id="UP001187415">
    <property type="component" value="Unassembled WGS sequence"/>
</dbReference>
<dbReference type="InterPro" id="IPR050111">
    <property type="entry name" value="C-type_lectin/snaclec_domain"/>
</dbReference>
<evidence type="ECO:0000313" key="5">
    <source>
        <dbReference type="Proteomes" id="UP001187415"/>
    </source>
</evidence>
<evidence type="ECO:0000259" key="3">
    <source>
        <dbReference type="PROSITE" id="PS50041"/>
    </source>
</evidence>
<keyword evidence="1" id="KW-1015">Disulfide bond</keyword>
<dbReference type="Gene3D" id="3.10.100.10">
    <property type="entry name" value="Mannose-Binding Protein A, subunit A"/>
    <property type="match status" value="1"/>
</dbReference>
<dbReference type="EMBL" id="JAUPFM010000001">
    <property type="protein sequence ID" value="KAK2863302.1"/>
    <property type="molecule type" value="Genomic_DNA"/>
</dbReference>
<feature type="chain" id="PRO_5041661679" description="C-type lectin domain-containing protein" evidence="2">
    <location>
        <begin position="20"/>
        <end position="177"/>
    </location>
</feature>
<feature type="domain" description="C-type lectin" evidence="3">
    <location>
        <begin position="51"/>
        <end position="170"/>
    </location>
</feature>
<evidence type="ECO:0000313" key="4">
    <source>
        <dbReference type="EMBL" id="KAK2863302.1"/>
    </source>
</evidence>
<dbReference type="Pfam" id="PF00059">
    <property type="entry name" value="Lectin_C"/>
    <property type="match status" value="1"/>
</dbReference>
<dbReference type="PROSITE" id="PS00615">
    <property type="entry name" value="C_TYPE_LECTIN_1"/>
    <property type="match status" value="1"/>
</dbReference>
<keyword evidence="5" id="KW-1185">Reference proteome</keyword>
<proteinExistence type="predicted"/>
<dbReference type="SUPFAM" id="SSF56436">
    <property type="entry name" value="C-type lectin-like"/>
    <property type="match status" value="1"/>
</dbReference>
<accession>A0AA88NNE7</accession>
<keyword evidence="2" id="KW-0732">Signal</keyword>
<protein>
    <recommendedName>
        <fullName evidence="3">C-type lectin domain-containing protein</fullName>
    </recommendedName>
</protein>
<evidence type="ECO:0000256" key="2">
    <source>
        <dbReference type="SAM" id="SignalP"/>
    </source>
</evidence>
<gene>
    <name evidence="4" type="ORF">Q5P01_002835</name>
</gene>
<dbReference type="InterPro" id="IPR016186">
    <property type="entry name" value="C-type_lectin-like/link_sf"/>
</dbReference>
<dbReference type="PANTHER" id="PTHR22803">
    <property type="entry name" value="MANNOSE, PHOSPHOLIPASE, LECTIN RECEPTOR RELATED"/>
    <property type="match status" value="1"/>
</dbReference>
<evidence type="ECO:0000256" key="1">
    <source>
        <dbReference type="ARBA" id="ARBA00023157"/>
    </source>
</evidence>
<dbReference type="InterPro" id="IPR016187">
    <property type="entry name" value="CTDL_fold"/>
</dbReference>
<dbReference type="InterPro" id="IPR001304">
    <property type="entry name" value="C-type_lectin-like"/>
</dbReference>
<dbReference type="CDD" id="cd00037">
    <property type="entry name" value="CLECT"/>
    <property type="match status" value="1"/>
</dbReference>